<dbReference type="HOGENOM" id="CLU_147810_6_0_5"/>
<organism evidence="1 2">
    <name type="scientific">Sphingomonas sanxanigenens DSM 19645 = NX02</name>
    <dbReference type="NCBI Taxonomy" id="1123269"/>
    <lineage>
        <taxon>Bacteria</taxon>
        <taxon>Pseudomonadati</taxon>
        <taxon>Pseudomonadota</taxon>
        <taxon>Alphaproteobacteria</taxon>
        <taxon>Sphingomonadales</taxon>
        <taxon>Sphingomonadaceae</taxon>
        <taxon>Sphingomonas</taxon>
    </lineage>
</organism>
<dbReference type="InterPro" id="IPR038666">
    <property type="entry name" value="SSP1_head-tail_sf"/>
</dbReference>
<sequence length="121" mass="13277">MRIAAGELDRRITILRAESYDDGTATVQGDPRPVGKRWAKKVDVSDGERMRAEQLGQELTTRFLVRVDSLTRTITGKDQIQFRALGGSTLVFEVIGTKDSLEREDGIEITAVARPDTGASA</sequence>
<dbReference type="InterPro" id="IPR008767">
    <property type="entry name" value="Phage_SPP1_head-tail_adaptor"/>
</dbReference>
<evidence type="ECO:0008006" key="3">
    <source>
        <dbReference type="Google" id="ProtNLM"/>
    </source>
</evidence>
<evidence type="ECO:0000313" key="2">
    <source>
        <dbReference type="Proteomes" id="UP000018851"/>
    </source>
</evidence>
<dbReference type="Gene3D" id="2.40.10.270">
    <property type="entry name" value="Bacteriophage SPP1 head-tail adaptor protein"/>
    <property type="match status" value="1"/>
</dbReference>
<dbReference type="Proteomes" id="UP000018851">
    <property type="component" value="Chromosome"/>
</dbReference>
<dbReference type="AlphaFoldDB" id="W0ALG1"/>
<accession>W0ALG1</accession>
<dbReference type="RefSeq" id="WP_039996894.1">
    <property type="nucleotide sequence ID" value="NZ_CP006644.1"/>
</dbReference>
<reference evidence="1 2" key="1">
    <citation type="submission" date="2013-07" db="EMBL/GenBank/DDBJ databases">
        <title>Completed genome of Sphingomonas sanxanigenens NX02.</title>
        <authorList>
            <person name="Ma T."/>
            <person name="Huang H."/>
            <person name="Wu M."/>
            <person name="Li X."/>
            <person name="Li G."/>
        </authorList>
    </citation>
    <scope>NUCLEOTIDE SEQUENCE [LARGE SCALE GENOMIC DNA]</scope>
    <source>
        <strain evidence="1 2">NX02</strain>
    </source>
</reference>
<dbReference type="PATRIC" id="fig|1123269.5.peg.5746"/>
<keyword evidence="2" id="KW-1185">Reference proteome</keyword>
<dbReference type="eggNOG" id="COG5614">
    <property type="taxonomic scope" value="Bacteria"/>
</dbReference>
<proteinExistence type="predicted"/>
<dbReference type="KEGG" id="ssan:NX02_29315"/>
<name>W0ALG1_9SPHN</name>
<dbReference type="Pfam" id="PF05521">
    <property type="entry name" value="Phage_HCP"/>
    <property type="match status" value="1"/>
</dbReference>
<evidence type="ECO:0000313" key="1">
    <source>
        <dbReference type="EMBL" id="AHE57427.1"/>
    </source>
</evidence>
<protein>
    <recommendedName>
        <fullName evidence="3">Phage head-tail adapter protein</fullName>
    </recommendedName>
</protein>
<dbReference type="STRING" id="1123269.NX02_29315"/>
<gene>
    <name evidence="1" type="ORF">NX02_29315</name>
</gene>
<dbReference type="EMBL" id="CP006644">
    <property type="protein sequence ID" value="AHE57427.1"/>
    <property type="molecule type" value="Genomic_DNA"/>
</dbReference>